<feature type="region of interest" description="Disordered" evidence="1">
    <location>
        <begin position="23"/>
        <end position="48"/>
    </location>
</feature>
<sequence length="160" mass="17115">MQGLPSIQTPQLIASTKLPPSFSRRVISSSSSSSSSSKMEFTNPTLLAQHRPRVRVGYGTVRADASNISYGSGGYEEKQDNDNQNSTDNKPLKPEKPLNQIPYPLSVSLVLCGCGLVYSVIAFTKSGPSSLLDAISKSGFTAAFSLIFVSEIGDKVLKLI</sequence>
<comment type="caution">
    <text evidence="2">The sequence shown here is derived from an EMBL/GenBank/DDBJ whole genome shotgun (WGS) entry which is preliminary data.</text>
</comment>
<reference evidence="2 3" key="1">
    <citation type="submission" date="2024-01" db="EMBL/GenBank/DDBJ databases">
        <title>The complete chloroplast genome sequence of Lithospermum erythrorhizon: insights into the phylogenetic relationship among Boraginaceae species and the maternal lineages of purple gromwells.</title>
        <authorList>
            <person name="Okada T."/>
            <person name="Watanabe K."/>
        </authorList>
    </citation>
    <scope>NUCLEOTIDE SEQUENCE [LARGE SCALE GENOMIC DNA]</scope>
</reference>
<feature type="compositionally biased region" description="Low complexity" evidence="1">
    <location>
        <begin position="28"/>
        <end position="37"/>
    </location>
</feature>
<dbReference type="EMBL" id="BAABME010004211">
    <property type="protein sequence ID" value="GAA0161557.1"/>
    <property type="molecule type" value="Genomic_DNA"/>
</dbReference>
<evidence type="ECO:0000256" key="1">
    <source>
        <dbReference type="SAM" id="MobiDB-lite"/>
    </source>
</evidence>
<evidence type="ECO:0000313" key="3">
    <source>
        <dbReference type="Proteomes" id="UP001454036"/>
    </source>
</evidence>
<evidence type="ECO:0000313" key="2">
    <source>
        <dbReference type="EMBL" id="GAA0161557.1"/>
    </source>
</evidence>
<organism evidence="2 3">
    <name type="scientific">Lithospermum erythrorhizon</name>
    <name type="common">Purple gromwell</name>
    <name type="synonym">Lithospermum officinale var. erythrorhizon</name>
    <dbReference type="NCBI Taxonomy" id="34254"/>
    <lineage>
        <taxon>Eukaryota</taxon>
        <taxon>Viridiplantae</taxon>
        <taxon>Streptophyta</taxon>
        <taxon>Embryophyta</taxon>
        <taxon>Tracheophyta</taxon>
        <taxon>Spermatophyta</taxon>
        <taxon>Magnoliopsida</taxon>
        <taxon>eudicotyledons</taxon>
        <taxon>Gunneridae</taxon>
        <taxon>Pentapetalae</taxon>
        <taxon>asterids</taxon>
        <taxon>lamiids</taxon>
        <taxon>Boraginales</taxon>
        <taxon>Boraginaceae</taxon>
        <taxon>Boraginoideae</taxon>
        <taxon>Lithospermeae</taxon>
        <taxon>Lithospermum</taxon>
    </lineage>
</organism>
<name>A0AAV3QBR1_LITER</name>
<proteinExistence type="predicted"/>
<protein>
    <submittedName>
        <fullName evidence="2">Uncharacterized protein</fullName>
    </submittedName>
</protein>
<dbReference type="Proteomes" id="UP001454036">
    <property type="component" value="Unassembled WGS sequence"/>
</dbReference>
<keyword evidence="3" id="KW-1185">Reference proteome</keyword>
<dbReference type="AlphaFoldDB" id="A0AAV3QBR1"/>
<feature type="region of interest" description="Disordered" evidence="1">
    <location>
        <begin position="67"/>
        <end position="97"/>
    </location>
</feature>
<accession>A0AAV3QBR1</accession>
<gene>
    <name evidence="2" type="ORF">LIER_17841</name>
</gene>